<proteinExistence type="predicted"/>
<reference evidence="2 3" key="1">
    <citation type="journal article" date="2022" name="bioRxiv">
        <title>Genomics of Preaxostyla Flagellates Illuminates Evolutionary Transitions and the Path Towards Mitochondrial Loss.</title>
        <authorList>
            <person name="Novak L.V.F."/>
            <person name="Treitli S.C."/>
            <person name="Pyrih J."/>
            <person name="Halakuc P."/>
            <person name="Pipaliya S.V."/>
            <person name="Vacek V."/>
            <person name="Brzon O."/>
            <person name="Soukal P."/>
            <person name="Eme L."/>
            <person name="Dacks J.B."/>
            <person name="Karnkowska A."/>
            <person name="Elias M."/>
            <person name="Hampl V."/>
        </authorList>
    </citation>
    <scope>NUCLEOTIDE SEQUENCE [LARGE SCALE GENOMIC DNA]</scope>
    <source>
        <strain evidence="2">NAU3</strain>
        <tissue evidence="2">Gut</tissue>
    </source>
</reference>
<feature type="compositionally biased region" description="Basic residues" evidence="1">
    <location>
        <begin position="246"/>
        <end position="255"/>
    </location>
</feature>
<feature type="compositionally biased region" description="Basic and acidic residues" evidence="1">
    <location>
        <begin position="233"/>
        <end position="245"/>
    </location>
</feature>
<dbReference type="Gene3D" id="2.60.40.1230">
    <property type="match status" value="1"/>
</dbReference>
<evidence type="ECO:0000313" key="3">
    <source>
        <dbReference type="Proteomes" id="UP001281761"/>
    </source>
</evidence>
<dbReference type="Proteomes" id="UP001281761">
    <property type="component" value="Unassembled WGS sequence"/>
</dbReference>
<evidence type="ECO:0000313" key="2">
    <source>
        <dbReference type="EMBL" id="KAK2949222.1"/>
    </source>
</evidence>
<evidence type="ECO:0000256" key="1">
    <source>
        <dbReference type="SAM" id="MobiDB-lite"/>
    </source>
</evidence>
<accession>A0ABQ9X9J5</accession>
<comment type="caution">
    <text evidence="2">The sequence shown here is derived from an EMBL/GenBank/DDBJ whole genome shotgun (WGS) entry which is preliminary data.</text>
</comment>
<dbReference type="InterPro" id="IPR013041">
    <property type="entry name" value="Clathrin_app_Ig-like_sf"/>
</dbReference>
<sequence>MNKERVLSLLVSGQGLLWENQDVGVHVKHQYTAGEGRVQLAFTNKTTNLLCSVSVAVDTSHPLAPPESALTVQLQPMAGNQISSTPLMLNIGQSDFANGSPPIATGSPLKIALMMVKIEKQDELNEGGTCLKASELVLPSLSFSSVTSPQINPLFPREVGVAVGEGRIQADERPAAVHVHTACSSIRRDMHTSLGRAEQCGRLVVFSRREERSEDSTASWAGTTSFRSVEGGSGERGEGQFQERGRCRRSRDRSS</sequence>
<organism evidence="2 3">
    <name type="scientific">Blattamonas nauphoetae</name>
    <dbReference type="NCBI Taxonomy" id="2049346"/>
    <lineage>
        <taxon>Eukaryota</taxon>
        <taxon>Metamonada</taxon>
        <taxon>Preaxostyla</taxon>
        <taxon>Oxymonadida</taxon>
        <taxon>Blattamonas</taxon>
    </lineage>
</organism>
<gene>
    <name evidence="2" type="ORF">BLNAU_15825</name>
</gene>
<name>A0ABQ9X9J5_9EUKA</name>
<dbReference type="EMBL" id="JARBJD010000160">
    <property type="protein sequence ID" value="KAK2949222.1"/>
    <property type="molecule type" value="Genomic_DNA"/>
</dbReference>
<protein>
    <submittedName>
        <fullName evidence="2">Uncharacterized protein</fullName>
    </submittedName>
</protein>
<feature type="region of interest" description="Disordered" evidence="1">
    <location>
        <begin position="214"/>
        <end position="255"/>
    </location>
</feature>
<keyword evidence="3" id="KW-1185">Reference proteome</keyword>
<feature type="compositionally biased region" description="Polar residues" evidence="1">
    <location>
        <begin position="216"/>
        <end position="225"/>
    </location>
</feature>
<dbReference type="SUPFAM" id="SSF49348">
    <property type="entry name" value="Clathrin adaptor appendage domain"/>
    <property type="match status" value="1"/>
</dbReference>